<sequence>MRDFFSDTKTIPTRAMREAILDVPVGDEQKDEDPTTRALCERVAALLGKEAAILLPTGTLCNEIAVNVQTNPGDEVICEESCHLINFETGGPAAISGVMIRTIAGENGIFEPAQLRAAIRPASRYAPKSALLCVEQTANMGGGTIWPLEKLNAVAEIAHSAGLATHMDGARLLNASAATGISPADYAAGFDTVWIDFSKALGTPMGGVLAGSAEFIQEAWRAKQQMGGAMRQSGILAAMCLYGLDHHVDRLSEDHRLAKYLADQIRALPQVAHMQPVETNIIIFDLDDSAPLAADIVAGMKADGVLIGAFGPRRIRIVTHLDVDMQAGEDLLVALKKQL</sequence>
<dbReference type="InterPro" id="IPR023603">
    <property type="entry name" value="Low_specificity_L-TA-like"/>
</dbReference>
<dbReference type="InterPro" id="IPR015424">
    <property type="entry name" value="PyrdxlP-dep_Trfase"/>
</dbReference>
<dbReference type="EC" id="4.1.2.5" evidence="8"/>
<evidence type="ECO:0000256" key="1">
    <source>
        <dbReference type="ARBA" id="ARBA00001933"/>
    </source>
</evidence>
<reference evidence="8 9" key="1">
    <citation type="journal article" date="2017" name="Front. Microbiol.">
        <title>Phaeobacter piscinae sp. nov., a species of the Roseobacter group and potential aquaculture probiont.</title>
        <authorList>
            <person name="Sonnenschein E.C."/>
            <person name="Phippen C.B.W."/>
            <person name="Nielsen K.F."/>
            <person name="Mateiu R.V."/>
            <person name="Melchiorsen J."/>
            <person name="Gram L."/>
            <person name="Overmann J."/>
            <person name="Freese H.M."/>
        </authorList>
    </citation>
    <scope>NUCLEOTIDE SEQUENCE [LARGE SCALE GENOMIC DNA]</scope>
    <source>
        <strain evidence="8 9">P88</strain>
    </source>
</reference>
<dbReference type="RefSeq" id="WP_102855086.1">
    <property type="nucleotide sequence ID" value="NZ_CP010610.1"/>
</dbReference>
<dbReference type="EMBL" id="CP010725">
    <property type="protein sequence ID" value="AUQ99887.1"/>
    <property type="molecule type" value="Genomic_DNA"/>
</dbReference>
<dbReference type="Gene3D" id="3.40.640.10">
    <property type="entry name" value="Type I PLP-dependent aspartate aminotransferase-like (Major domain)"/>
    <property type="match status" value="1"/>
</dbReference>
<keyword evidence="5 8" id="KW-0456">Lyase</keyword>
<dbReference type="PANTHER" id="PTHR48097">
    <property type="entry name" value="L-THREONINE ALDOLASE-RELATED"/>
    <property type="match status" value="1"/>
</dbReference>
<evidence type="ECO:0000313" key="9">
    <source>
        <dbReference type="Proteomes" id="UP000236447"/>
    </source>
</evidence>
<evidence type="ECO:0000256" key="5">
    <source>
        <dbReference type="ARBA" id="ARBA00023239"/>
    </source>
</evidence>
<accession>A0A2I7GNF8</accession>
<organism evidence="8 9">
    <name type="scientific">Phaeobacter inhibens</name>
    <dbReference type="NCBI Taxonomy" id="221822"/>
    <lineage>
        <taxon>Bacteria</taxon>
        <taxon>Pseudomonadati</taxon>
        <taxon>Pseudomonadota</taxon>
        <taxon>Alphaproteobacteria</taxon>
        <taxon>Rhodobacterales</taxon>
        <taxon>Roseobacteraceae</taxon>
        <taxon>Phaeobacter</taxon>
    </lineage>
</organism>
<feature type="modified residue" description="N6-(pyridoxal phosphate)lysine" evidence="6">
    <location>
        <position position="199"/>
    </location>
</feature>
<dbReference type="AlphaFoldDB" id="A0A2I7GNF8"/>
<name>A0A2I7GNF8_9RHOB</name>
<proteinExistence type="inferred from homology"/>
<comment type="subunit">
    <text evidence="3">Homotetramer.</text>
</comment>
<dbReference type="Pfam" id="PF01212">
    <property type="entry name" value="Beta_elim_lyase"/>
    <property type="match status" value="1"/>
</dbReference>
<dbReference type="InterPro" id="IPR015421">
    <property type="entry name" value="PyrdxlP-dep_Trfase_major"/>
</dbReference>
<dbReference type="NCBIfam" id="NF041359">
    <property type="entry name" value="GntG_guanitoxin"/>
    <property type="match status" value="1"/>
</dbReference>
<dbReference type="GO" id="GO:0006545">
    <property type="term" value="P:glycine biosynthetic process"/>
    <property type="evidence" value="ECO:0007669"/>
    <property type="project" value="TreeGrafter"/>
</dbReference>
<keyword evidence="4" id="KW-0663">Pyridoxal phosphate</keyword>
<evidence type="ECO:0000256" key="2">
    <source>
        <dbReference type="ARBA" id="ARBA00006966"/>
    </source>
</evidence>
<evidence type="ECO:0000256" key="3">
    <source>
        <dbReference type="ARBA" id="ARBA00011881"/>
    </source>
</evidence>
<protein>
    <submittedName>
        <fullName evidence="8">Low specificity L-threonine aldolase 1</fullName>
        <ecNumber evidence="8">4.1.2.5</ecNumber>
    </submittedName>
</protein>
<dbReference type="Gene3D" id="3.90.1150.10">
    <property type="entry name" value="Aspartate Aminotransferase, domain 1"/>
    <property type="match status" value="1"/>
</dbReference>
<reference evidence="8 9" key="2">
    <citation type="journal article" date="2017" name="Genome Biol. Evol.">
        <title>Trajectories and Drivers of Genome Evolution in Surface-Associated Marine Phaeobacter.</title>
        <authorList>
            <person name="Freese H.M."/>
            <person name="Sikorski J."/>
            <person name="Bunk B."/>
            <person name="Scheuner C."/>
            <person name="Meier-Kolthoff J.P."/>
            <person name="Sproer C."/>
            <person name="Gram L."/>
            <person name="Overmann J."/>
        </authorList>
    </citation>
    <scope>NUCLEOTIDE SEQUENCE [LARGE SCALE GENOMIC DNA]</scope>
    <source>
        <strain evidence="8 9">P88</strain>
    </source>
</reference>
<comment type="cofactor">
    <cofactor evidence="1">
        <name>pyridoxal 5'-phosphate</name>
        <dbReference type="ChEBI" id="CHEBI:597326"/>
    </cofactor>
</comment>
<dbReference type="GO" id="GO:0006567">
    <property type="term" value="P:L-threonine catabolic process"/>
    <property type="evidence" value="ECO:0007669"/>
    <property type="project" value="TreeGrafter"/>
</dbReference>
<dbReference type="InterPro" id="IPR015422">
    <property type="entry name" value="PyrdxlP-dep_Trfase_small"/>
</dbReference>
<dbReference type="SUPFAM" id="SSF53383">
    <property type="entry name" value="PLP-dependent transferases"/>
    <property type="match status" value="1"/>
</dbReference>
<dbReference type="FunFam" id="3.40.640.10:FF:000030">
    <property type="entry name" value="Low-specificity L-threonine aldolase"/>
    <property type="match status" value="1"/>
</dbReference>
<comment type="similarity">
    <text evidence="2">Belongs to the threonine aldolase family.</text>
</comment>
<evidence type="ECO:0000259" key="7">
    <source>
        <dbReference type="Pfam" id="PF01212"/>
    </source>
</evidence>
<dbReference type="GO" id="GO:0008732">
    <property type="term" value="F:L-allo-threonine aldolase activity"/>
    <property type="evidence" value="ECO:0007669"/>
    <property type="project" value="TreeGrafter"/>
</dbReference>
<evidence type="ECO:0000256" key="4">
    <source>
        <dbReference type="ARBA" id="ARBA00022898"/>
    </source>
</evidence>
<evidence type="ECO:0000256" key="6">
    <source>
        <dbReference type="PIRSR" id="PIRSR017617-1"/>
    </source>
</evidence>
<dbReference type="Proteomes" id="UP000236447">
    <property type="component" value="Chromosome"/>
</dbReference>
<dbReference type="GO" id="GO:0005829">
    <property type="term" value="C:cytosol"/>
    <property type="evidence" value="ECO:0007669"/>
    <property type="project" value="TreeGrafter"/>
</dbReference>
<gene>
    <name evidence="8" type="primary">ltaE2</name>
    <name evidence="8" type="ORF">PhaeoP88_02532</name>
</gene>
<dbReference type="InterPro" id="IPR001597">
    <property type="entry name" value="ArAA_b-elim_lyase/Thr_aldolase"/>
</dbReference>
<dbReference type="PANTHER" id="PTHR48097:SF9">
    <property type="entry name" value="L-THREONINE ALDOLASE"/>
    <property type="match status" value="1"/>
</dbReference>
<evidence type="ECO:0000313" key="8">
    <source>
        <dbReference type="EMBL" id="AUQ99887.1"/>
    </source>
</evidence>
<dbReference type="PIRSF" id="PIRSF017617">
    <property type="entry name" value="Thr_aldolase"/>
    <property type="match status" value="1"/>
</dbReference>
<feature type="domain" description="Aromatic amino acid beta-eliminating lyase/threonine aldolase" evidence="7">
    <location>
        <begin position="3"/>
        <end position="288"/>
    </location>
</feature>